<organism evidence="1">
    <name type="scientific">viral metagenome</name>
    <dbReference type="NCBI Taxonomy" id="1070528"/>
    <lineage>
        <taxon>unclassified sequences</taxon>
        <taxon>metagenomes</taxon>
        <taxon>organismal metagenomes</taxon>
    </lineage>
</organism>
<sequence>MLFNLPNSPIKQLTTNLNPSTDTTIDTTMDTTMDKVAHQKINPYTVYDHSLLDSVVKFATKHTITNCLYLALINCRNIYWDDLSSYATDECHEKRTVFFSFDKYLFMKTFKPMDRSDD</sequence>
<proteinExistence type="predicted"/>
<name>A0A6C0EBM6_9ZZZZ</name>
<accession>A0A6C0EBM6</accession>
<evidence type="ECO:0000313" key="1">
    <source>
        <dbReference type="EMBL" id="QHT24785.1"/>
    </source>
</evidence>
<dbReference type="AlphaFoldDB" id="A0A6C0EBM6"/>
<protein>
    <submittedName>
        <fullName evidence="1">Uncharacterized protein</fullName>
    </submittedName>
</protein>
<dbReference type="EMBL" id="MN739749">
    <property type="protein sequence ID" value="QHT24785.1"/>
    <property type="molecule type" value="Genomic_DNA"/>
</dbReference>
<reference evidence="1" key="1">
    <citation type="journal article" date="2020" name="Nature">
        <title>Giant virus diversity and host interactions through global metagenomics.</title>
        <authorList>
            <person name="Schulz F."/>
            <person name="Roux S."/>
            <person name="Paez-Espino D."/>
            <person name="Jungbluth S."/>
            <person name="Walsh D.A."/>
            <person name="Denef V.J."/>
            <person name="McMahon K.D."/>
            <person name="Konstantinidis K.T."/>
            <person name="Eloe-Fadrosh E.A."/>
            <person name="Kyrpides N.C."/>
            <person name="Woyke T."/>
        </authorList>
    </citation>
    <scope>NUCLEOTIDE SEQUENCE</scope>
    <source>
        <strain evidence="1">GVMAG-M-3300023179-150</strain>
    </source>
</reference>